<feature type="transmembrane region" description="Helical" evidence="1">
    <location>
        <begin position="71"/>
        <end position="92"/>
    </location>
</feature>
<dbReference type="InterPro" id="IPR008983">
    <property type="entry name" value="Tumour_necrosis_fac-like_dom"/>
</dbReference>
<reference evidence="3 4" key="1">
    <citation type="submission" date="2022-12" db="EMBL/GenBank/DDBJ databases">
        <title>Chromosome-level genome of Tegillarca granosa.</title>
        <authorList>
            <person name="Kim J."/>
        </authorList>
    </citation>
    <scope>NUCLEOTIDE SEQUENCE [LARGE SCALE GENOMIC DNA]</scope>
    <source>
        <strain evidence="3">Teg-2019</strain>
        <tissue evidence="3">Adductor muscle</tissue>
    </source>
</reference>
<dbReference type="Gene3D" id="2.60.120.40">
    <property type="match status" value="1"/>
</dbReference>
<accession>A0ABQ9E753</accession>
<gene>
    <name evidence="3" type="ORF">KUTeg_020166</name>
</gene>
<keyword evidence="1" id="KW-0812">Transmembrane</keyword>
<evidence type="ECO:0000313" key="4">
    <source>
        <dbReference type="Proteomes" id="UP001217089"/>
    </source>
</evidence>
<keyword evidence="1" id="KW-0472">Membrane</keyword>
<dbReference type="EMBL" id="JARBDR010000918">
    <property type="protein sequence ID" value="KAJ8301179.1"/>
    <property type="molecule type" value="Genomic_DNA"/>
</dbReference>
<dbReference type="InterPro" id="IPR001073">
    <property type="entry name" value="C1q_dom"/>
</dbReference>
<dbReference type="Pfam" id="PF00386">
    <property type="entry name" value="C1q"/>
    <property type="match status" value="1"/>
</dbReference>
<feature type="transmembrane region" description="Helical" evidence="1">
    <location>
        <begin position="104"/>
        <end position="123"/>
    </location>
</feature>
<protein>
    <recommendedName>
        <fullName evidence="2">C1q domain-containing protein</fullName>
    </recommendedName>
</protein>
<dbReference type="SUPFAM" id="SSF49842">
    <property type="entry name" value="TNF-like"/>
    <property type="match status" value="1"/>
</dbReference>
<sequence>MTNQSVTTEYNHVITNLEPRTGHFTCPVKGLYLFAVTTMSSSTGSNNLFTVVVKDGAQVTRMYSTSTSSSSTTYVFLITLDVGDMILVRTTFHSSQIIHGVFMPHFWVLLFSKLCLVTFFRLLTLINGYVHKLGQVFNLSAKIVLLQNI</sequence>
<organism evidence="3 4">
    <name type="scientific">Tegillarca granosa</name>
    <name type="common">Malaysian cockle</name>
    <name type="synonym">Anadara granosa</name>
    <dbReference type="NCBI Taxonomy" id="220873"/>
    <lineage>
        <taxon>Eukaryota</taxon>
        <taxon>Metazoa</taxon>
        <taxon>Spiralia</taxon>
        <taxon>Lophotrochozoa</taxon>
        <taxon>Mollusca</taxon>
        <taxon>Bivalvia</taxon>
        <taxon>Autobranchia</taxon>
        <taxon>Pteriomorphia</taxon>
        <taxon>Arcoida</taxon>
        <taxon>Arcoidea</taxon>
        <taxon>Arcidae</taxon>
        <taxon>Tegillarca</taxon>
    </lineage>
</organism>
<evidence type="ECO:0000259" key="2">
    <source>
        <dbReference type="Pfam" id="PF00386"/>
    </source>
</evidence>
<name>A0ABQ9E753_TEGGR</name>
<comment type="caution">
    <text evidence="3">The sequence shown here is derived from an EMBL/GenBank/DDBJ whole genome shotgun (WGS) entry which is preliminary data.</text>
</comment>
<proteinExistence type="predicted"/>
<feature type="domain" description="C1q" evidence="2">
    <location>
        <begin position="7"/>
        <end position="93"/>
    </location>
</feature>
<keyword evidence="1" id="KW-1133">Transmembrane helix</keyword>
<dbReference type="Proteomes" id="UP001217089">
    <property type="component" value="Unassembled WGS sequence"/>
</dbReference>
<evidence type="ECO:0000313" key="3">
    <source>
        <dbReference type="EMBL" id="KAJ8301179.1"/>
    </source>
</evidence>
<keyword evidence="4" id="KW-1185">Reference proteome</keyword>
<evidence type="ECO:0000256" key="1">
    <source>
        <dbReference type="SAM" id="Phobius"/>
    </source>
</evidence>